<dbReference type="InterPro" id="IPR013783">
    <property type="entry name" value="Ig-like_fold"/>
</dbReference>
<evidence type="ECO:0000313" key="8">
    <source>
        <dbReference type="Proteomes" id="UP000594454"/>
    </source>
</evidence>
<dbReference type="PROSITE" id="PS50227">
    <property type="entry name" value="G_PROTEIN_RECEP_F2_3"/>
    <property type="match status" value="1"/>
</dbReference>
<dbReference type="SUPFAM" id="SSF48726">
    <property type="entry name" value="Immunoglobulin"/>
    <property type="match status" value="2"/>
</dbReference>
<dbReference type="InterPro" id="IPR051587">
    <property type="entry name" value="Adhesion_GPCR"/>
</dbReference>
<gene>
    <name evidence="7" type="ORF">HERILL_LOCUS8825</name>
</gene>
<dbReference type="PANTHER" id="PTHR45813:SF8">
    <property type="entry name" value="IG-LIKE DOMAIN-CONTAINING PROTEIN"/>
    <property type="match status" value="1"/>
</dbReference>
<feature type="region of interest" description="Disordered" evidence="3">
    <location>
        <begin position="1347"/>
        <end position="1381"/>
    </location>
</feature>
<comment type="similarity">
    <text evidence="1">Belongs to the G-protein coupled receptor 2 family. Adhesion G-protein coupled receptor (ADGR) subfamily.</text>
</comment>
<keyword evidence="4" id="KW-1133">Transmembrane helix</keyword>
<proteinExistence type="inferred from homology"/>
<reference evidence="7 8" key="1">
    <citation type="submission" date="2020-11" db="EMBL/GenBank/DDBJ databases">
        <authorList>
            <person name="Wallbank WR R."/>
            <person name="Pardo Diaz C."/>
            <person name="Kozak K."/>
            <person name="Martin S."/>
            <person name="Jiggins C."/>
            <person name="Moest M."/>
            <person name="Warren A I."/>
            <person name="Generalovic N T."/>
            <person name="Byers J.R.P. K."/>
            <person name="Montejo-Kovacevich G."/>
            <person name="Yen C E."/>
        </authorList>
    </citation>
    <scope>NUCLEOTIDE SEQUENCE [LARGE SCALE GENOMIC DNA]</scope>
</reference>
<evidence type="ECO:0000256" key="1">
    <source>
        <dbReference type="ARBA" id="ARBA00007343"/>
    </source>
</evidence>
<dbReference type="InParanoid" id="A0A7R8US43"/>
<feature type="transmembrane region" description="Helical" evidence="4">
    <location>
        <begin position="726"/>
        <end position="751"/>
    </location>
</feature>
<feature type="domain" description="G-protein coupled receptors family 2 profile 1" evidence="5">
    <location>
        <begin position="299"/>
        <end position="356"/>
    </location>
</feature>
<dbReference type="GO" id="GO:0007189">
    <property type="term" value="P:adenylate cyclase-activating G protein-coupled receptor signaling pathway"/>
    <property type="evidence" value="ECO:0007669"/>
    <property type="project" value="TreeGrafter"/>
</dbReference>
<dbReference type="InterPro" id="IPR001879">
    <property type="entry name" value="GPCR_2_extracellular_dom"/>
</dbReference>
<evidence type="ECO:0000256" key="3">
    <source>
        <dbReference type="SAM" id="MobiDB-lite"/>
    </source>
</evidence>
<feature type="compositionally biased region" description="Low complexity" evidence="3">
    <location>
        <begin position="1350"/>
        <end position="1366"/>
    </location>
</feature>
<dbReference type="GO" id="GO:0004930">
    <property type="term" value="F:G protein-coupled receptor activity"/>
    <property type="evidence" value="ECO:0007669"/>
    <property type="project" value="InterPro"/>
</dbReference>
<dbReference type="InterPro" id="IPR003598">
    <property type="entry name" value="Ig_sub2"/>
</dbReference>
<dbReference type="EMBL" id="LR899011">
    <property type="protein sequence ID" value="CAD7086024.1"/>
    <property type="molecule type" value="Genomic_DNA"/>
</dbReference>
<dbReference type="PANTHER" id="PTHR45813">
    <property type="entry name" value="IG-LIKE DOMAIN-CONTAINING PROTEIN"/>
    <property type="match status" value="1"/>
</dbReference>
<sequence>MLWFAHSLLPGWIQEVYADVARFLRNSNVSSFSDLELINNLTDGHDVSFHLYGYKGDSNRIHEAISRLIERGRLGNYTLVSNFLIFTENPPFELESVVTNQPSPVREGSEFILSCIARGSPDMTFRWYKDGFSVNISLATRDIWTMMLPPEHKNVYTSLLGVRSANRFDDGLYTCEVTDWGARQCRSIVIRVKSPPQLRIEPPSVTVYRGDSLNIRCLSPENDHQRYGQLGYSWTRNGFLFQSNPSNITWEDLYPDGSILRIKSIQKSAEFTCIVSNSVAPSSKSVHVIAIDRGTIELCPTNSAFGINWPSSAPGPPIVVNCPKRYEGLARRTCEQHDIGKAGWLVPDFSGCVANEVADVYNEFQALTSGYQNTNCLNILQACLEYVMRRHLNFYPGEGNFLLDLLQEVEKYLQLKGTPLEREMASEIMLHILDKIIQSVHALNSLQQVKKFQLSTQAAAFSYETISASQLATSTMSESSAMSSSSSSQSQPGLSPGSQPTAPRDASSNKVQPRTSHDETNSFVSPVTMPLDQISSFRIFKSTVKNLPFNMEIYSHDMFSDVVNVKIGASSQMLNILSSNTTVHASVIAYKNLTNFLPRRYFARGSDGDDIDYIPASRIIASHLFQSNHSNDSYPRLLNLPLDVGHIEIIFQHENNKPLMDTDWFPICGHDLKSTEDTIWQTDSCITKNLMENITRCICPLSGTFVVLLARKNNNNSTVRTSSRPVFVVISCGCCFLQSCTAFVVLIPILYNRKCCITFLKMQFCTSTSTVMAIFILGFLKLLPQDWHGIISSTLASLMLLGLSSLVAIALVVQSDLVPKKAQMANLSSGIRGAICVSWLLPILFAICSPLIYTIIGKWPLNWWLESGSSGFILFAMVETLFVLLFVMLFGILVKKLLYLVKKYDKQNLSLWRRIGLLYRTGVLVVLKTTTDVLFLALPSQASSGTISHVFGAFCILLGFAIMICFVVKAESSTKSGSLSKRNSKGIMSDVFCSASPNTHLGFYTSHELDRSFEKLPPSSLTATKLPITTPSAALKEIPRKSVESFINAVVGCEGGDGGKNMTTIATTATGIVTVGDNENRGQDIALYELEQPPSCSGSEQSCSKSRCCNILGKGNNHAKQYQVKIIESQTFFDGSGNPVESKGGKCGMMLPLENREILGVETLDILKGVSQDSIIGIRSCLSTSGISDGGSHVVSQSTSNVIPPHPVQIFQPCSSSNSSTQTPKSQKRVTIEEPKVAAPSIIPAGQSLHHYHIPPPIITISPINEEESGVQTTSIIQLQQQQIPDRPGCSHKGNTPPLPPPTSMADVNSPGNGEDDDPIDGMLHRISHDLDFLLNRAVELPTKCQPGCSSASDTGMSSSSSSSSSNTIEKPNIKMTASSQKSLCTNIQEVIIEEPEME</sequence>
<dbReference type="InterPro" id="IPR036445">
    <property type="entry name" value="GPCR_2_extracell_dom_sf"/>
</dbReference>
<feature type="transmembrane region" description="Helical" evidence="4">
    <location>
        <begin position="871"/>
        <end position="894"/>
    </location>
</feature>
<dbReference type="SMART" id="SM00409">
    <property type="entry name" value="IG"/>
    <property type="match status" value="2"/>
</dbReference>
<accession>A0A7R8US43</accession>
<dbReference type="Gene3D" id="2.60.220.50">
    <property type="match status" value="1"/>
</dbReference>
<dbReference type="Gene3D" id="2.60.40.10">
    <property type="entry name" value="Immunoglobulins"/>
    <property type="match status" value="2"/>
</dbReference>
<feature type="region of interest" description="Disordered" evidence="3">
    <location>
        <begin position="1280"/>
        <end position="1318"/>
    </location>
</feature>
<evidence type="ECO:0000313" key="7">
    <source>
        <dbReference type="EMBL" id="CAD7086024.1"/>
    </source>
</evidence>
<feature type="transmembrane region" description="Helical" evidence="4">
    <location>
        <begin position="915"/>
        <end position="938"/>
    </location>
</feature>
<feature type="compositionally biased region" description="Low complexity" evidence="3">
    <location>
        <begin position="1215"/>
        <end position="1225"/>
    </location>
</feature>
<feature type="transmembrane region" description="Helical" evidence="4">
    <location>
        <begin position="834"/>
        <end position="856"/>
    </location>
</feature>
<feature type="region of interest" description="Disordered" evidence="3">
    <location>
        <begin position="478"/>
        <end position="524"/>
    </location>
</feature>
<organism evidence="7 8">
    <name type="scientific">Hermetia illucens</name>
    <name type="common">Black soldier fly</name>
    <dbReference type="NCBI Taxonomy" id="343691"/>
    <lineage>
        <taxon>Eukaryota</taxon>
        <taxon>Metazoa</taxon>
        <taxon>Ecdysozoa</taxon>
        <taxon>Arthropoda</taxon>
        <taxon>Hexapoda</taxon>
        <taxon>Insecta</taxon>
        <taxon>Pterygota</taxon>
        <taxon>Neoptera</taxon>
        <taxon>Endopterygota</taxon>
        <taxon>Diptera</taxon>
        <taxon>Brachycera</taxon>
        <taxon>Stratiomyomorpha</taxon>
        <taxon>Stratiomyidae</taxon>
        <taxon>Hermetiinae</taxon>
        <taxon>Hermetia</taxon>
    </lineage>
</organism>
<dbReference type="SMART" id="SM00008">
    <property type="entry name" value="HormR"/>
    <property type="match status" value="1"/>
</dbReference>
<keyword evidence="4" id="KW-0812">Transmembrane</keyword>
<feature type="region of interest" description="Disordered" evidence="3">
    <location>
        <begin position="1211"/>
        <end position="1232"/>
    </location>
</feature>
<dbReference type="InterPro" id="IPR003599">
    <property type="entry name" value="Ig_sub"/>
</dbReference>
<dbReference type="SMART" id="SM00408">
    <property type="entry name" value="IGc2"/>
    <property type="match status" value="1"/>
</dbReference>
<feature type="transmembrane region" description="Helical" evidence="4">
    <location>
        <begin position="763"/>
        <end position="783"/>
    </location>
</feature>
<feature type="transmembrane region" description="Helical" evidence="4">
    <location>
        <begin position="789"/>
        <end position="813"/>
    </location>
</feature>
<feature type="domain" description="Ig-like" evidence="6">
    <location>
        <begin position="196"/>
        <end position="287"/>
    </location>
</feature>
<evidence type="ECO:0000256" key="4">
    <source>
        <dbReference type="SAM" id="Phobius"/>
    </source>
</evidence>
<dbReference type="GO" id="GO:0016020">
    <property type="term" value="C:membrane"/>
    <property type="evidence" value="ECO:0007669"/>
    <property type="project" value="InterPro"/>
</dbReference>
<evidence type="ECO:0000259" key="5">
    <source>
        <dbReference type="PROSITE" id="PS50227"/>
    </source>
</evidence>
<feature type="transmembrane region" description="Helical" evidence="4">
    <location>
        <begin position="950"/>
        <end position="968"/>
    </location>
</feature>
<name>A0A7R8US43_HERIL</name>
<feature type="compositionally biased region" description="Low complexity" evidence="3">
    <location>
        <begin position="478"/>
        <end position="498"/>
    </location>
</feature>
<dbReference type="Pfam" id="PF13927">
    <property type="entry name" value="Ig_3"/>
    <property type="match status" value="1"/>
</dbReference>
<dbReference type="OrthoDB" id="6138650at2759"/>
<evidence type="ECO:0000259" key="6">
    <source>
        <dbReference type="PROSITE" id="PS50835"/>
    </source>
</evidence>
<keyword evidence="8" id="KW-1185">Reference proteome</keyword>
<evidence type="ECO:0000256" key="2">
    <source>
        <dbReference type="ARBA" id="ARBA00023180"/>
    </source>
</evidence>
<feature type="domain" description="Ig-like" evidence="6">
    <location>
        <begin position="90"/>
        <end position="189"/>
    </location>
</feature>
<dbReference type="InterPro" id="IPR036179">
    <property type="entry name" value="Ig-like_dom_sf"/>
</dbReference>
<dbReference type="PROSITE" id="PS50835">
    <property type="entry name" value="IG_LIKE"/>
    <property type="match status" value="2"/>
</dbReference>
<dbReference type="InterPro" id="IPR007110">
    <property type="entry name" value="Ig-like_dom"/>
</dbReference>
<dbReference type="InterPro" id="IPR046338">
    <property type="entry name" value="GAIN_dom_sf"/>
</dbReference>
<keyword evidence="2" id="KW-0325">Glycoprotein</keyword>
<dbReference type="Proteomes" id="UP000594454">
    <property type="component" value="Chromosome 3"/>
</dbReference>
<dbReference type="Gene3D" id="4.10.1240.10">
    <property type="entry name" value="GPCR, family 2, extracellular hormone receptor domain"/>
    <property type="match status" value="1"/>
</dbReference>
<protein>
    <recommendedName>
        <fullName evidence="9">Brain-specific angiogenesis inhibitor 1</fullName>
    </recommendedName>
</protein>
<evidence type="ECO:0008006" key="9">
    <source>
        <dbReference type="Google" id="ProtNLM"/>
    </source>
</evidence>
<keyword evidence="4" id="KW-0472">Membrane</keyword>